<dbReference type="AlphaFoldDB" id="A0A060HMD0"/>
<dbReference type="HOGENOM" id="CLU_3094240_0_0_2"/>
<organism evidence="1 2">
    <name type="scientific">Nitrososphaera viennensis EN76</name>
    <dbReference type="NCBI Taxonomy" id="926571"/>
    <lineage>
        <taxon>Archaea</taxon>
        <taxon>Nitrososphaerota</taxon>
        <taxon>Nitrososphaeria</taxon>
        <taxon>Nitrososphaerales</taxon>
        <taxon>Nitrososphaeraceae</taxon>
        <taxon>Nitrososphaera</taxon>
    </lineage>
</organism>
<proteinExistence type="predicted"/>
<dbReference type="EMBL" id="CP007536">
    <property type="protein sequence ID" value="AIC14332.1"/>
    <property type="molecule type" value="Genomic_DNA"/>
</dbReference>
<protein>
    <submittedName>
        <fullName evidence="1">Uncharacterized protein</fullName>
    </submittedName>
</protein>
<accession>A0A060HMD0</accession>
<dbReference type="KEGG" id="nvn:NVIE_001490"/>
<keyword evidence="2" id="KW-1185">Reference proteome</keyword>
<dbReference type="RefSeq" id="WP_158435015.1">
    <property type="nucleotide sequence ID" value="NZ_CP007536.1"/>
</dbReference>
<sequence length="51" mass="5835">MRTEEEAKYDLDERIFELYDSGMSIQSITEELDTTADYVATVLRNVSVETG</sequence>
<evidence type="ECO:0000313" key="2">
    <source>
        <dbReference type="Proteomes" id="UP000027093"/>
    </source>
</evidence>
<evidence type="ECO:0000313" key="1">
    <source>
        <dbReference type="EMBL" id="AIC14332.1"/>
    </source>
</evidence>
<dbReference type="GeneID" id="74945412"/>
<dbReference type="OrthoDB" id="8258at2157"/>
<gene>
    <name evidence="1" type="ORF">NVIE_001490</name>
</gene>
<dbReference type="Proteomes" id="UP000027093">
    <property type="component" value="Chromosome"/>
</dbReference>
<reference evidence="1 2" key="1">
    <citation type="journal article" date="2014" name="Int. J. Syst. Evol. Microbiol.">
        <title>Nitrososphaera viennensis gen. nov., sp. nov., an aerobic and mesophilic, ammonia-oxidizing archaeon from soil and a member of the archaeal phylum Thaumarchaeota.</title>
        <authorList>
            <person name="Stieglmeier M."/>
            <person name="Klingl A."/>
            <person name="Alves R.J."/>
            <person name="Rittmann S.K."/>
            <person name="Melcher M."/>
            <person name="Leisch N."/>
            <person name="Schleper C."/>
        </authorList>
    </citation>
    <scope>NUCLEOTIDE SEQUENCE [LARGE SCALE GENOMIC DNA]</scope>
    <source>
        <strain evidence="1">EN76</strain>
    </source>
</reference>
<name>A0A060HMD0_9ARCH</name>